<feature type="compositionally biased region" description="Polar residues" evidence="1">
    <location>
        <begin position="184"/>
        <end position="201"/>
    </location>
</feature>
<dbReference type="Proteomes" id="UP001221757">
    <property type="component" value="Unassembled WGS sequence"/>
</dbReference>
<feature type="region of interest" description="Disordered" evidence="1">
    <location>
        <begin position="1"/>
        <end position="85"/>
    </location>
</feature>
<dbReference type="EMBL" id="JARKIE010000066">
    <property type="protein sequence ID" value="KAJ7690260.1"/>
    <property type="molecule type" value="Genomic_DNA"/>
</dbReference>
<sequence length="284" mass="32693">MGKLNIAHHKSYHPYRRDNIEKVRRDEEEAREKEAKEEGRMMLADSEARIDRLRERAGSNKAPKKRKDDDLEELTAGGSAQPAVLPTTDGHINFFEDLEHNAIATAIRTTKKTESVETDRGFPLAPSAKDLKPWYTERAKNPEEEEEVVNEKRYVSLYPTILPIRFIRCRKRDTARKSVHDPLTSITHQLASRHGSTSSKPSYRPRPPAIPVNTSRPPEVHARLTRESSERERALELIRRKQREMRGSETPSTVHGGGSGYGDVFNRREVEEAHRGRDRSDYRR</sequence>
<evidence type="ECO:0000259" key="2">
    <source>
        <dbReference type="SMART" id="SM01083"/>
    </source>
</evidence>
<keyword evidence="4" id="KW-1185">Reference proteome</keyword>
<feature type="compositionally biased region" description="Basic and acidic residues" evidence="1">
    <location>
        <begin position="15"/>
        <end position="58"/>
    </location>
</feature>
<feature type="compositionally biased region" description="Basic and acidic residues" evidence="1">
    <location>
        <begin position="218"/>
        <end position="247"/>
    </location>
</feature>
<evidence type="ECO:0000256" key="1">
    <source>
        <dbReference type="SAM" id="MobiDB-lite"/>
    </source>
</evidence>
<reference evidence="3" key="1">
    <citation type="submission" date="2023-03" db="EMBL/GenBank/DDBJ databases">
        <title>Massive genome expansion in bonnet fungi (Mycena s.s.) driven by repeated elements and novel gene families across ecological guilds.</title>
        <authorList>
            <consortium name="Lawrence Berkeley National Laboratory"/>
            <person name="Harder C.B."/>
            <person name="Miyauchi S."/>
            <person name="Viragh M."/>
            <person name="Kuo A."/>
            <person name="Thoen E."/>
            <person name="Andreopoulos B."/>
            <person name="Lu D."/>
            <person name="Skrede I."/>
            <person name="Drula E."/>
            <person name="Henrissat B."/>
            <person name="Morin E."/>
            <person name="Kohler A."/>
            <person name="Barry K."/>
            <person name="LaButti K."/>
            <person name="Morin E."/>
            <person name="Salamov A."/>
            <person name="Lipzen A."/>
            <person name="Mereny Z."/>
            <person name="Hegedus B."/>
            <person name="Baldrian P."/>
            <person name="Stursova M."/>
            <person name="Weitz H."/>
            <person name="Taylor A."/>
            <person name="Grigoriev I.V."/>
            <person name="Nagy L.G."/>
            <person name="Martin F."/>
            <person name="Kauserud H."/>
        </authorList>
    </citation>
    <scope>NUCLEOTIDE SEQUENCE</scope>
    <source>
        <strain evidence="3">CBHHK067</strain>
    </source>
</reference>
<feature type="region of interest" description="Disordered" evidence="1">
    <location>
        <begin position="177"/>
        <end position="284"/>
    </location>
</feature>
<proteinExistence type="predicted"/>
<feature type="compositionally biased region" description="Basic and acidic residues" evidence="1">
    <location>
        <begin position="265"/>
        <end position="284"/>
    </location>
</feature>
<feature type="domain" description="CBF1-interacting co-repressor CIR N-terminal" evidence="2">
    <location>
        <begin position="11"/>
        <end position="47"/>
    </location>
</feature>
<protein>
    <recommendedName>
        <fullName evidence="2">CBF1-interacting co-repressor CIR N-terminal domain-containing protein</fullName>
    </recommendedName>
</protein>
<evidence type="ECO:0000313" key="4">
    <source>
        <dbReference type="Proteomes" id="UP001221757"/>
    </source>
</evidence>
<dbReference type="InterPro" id="IPR019339">
    <property type="entry name" value="CIR_N_dom"/>
</dbReference>
<dbReference type="AlphaFoldDB" id="A0AAD7DFS4"/>
<name>A0AAD7DFS4_MYCRO</name>
<feature type="compositionally biased region" description="Basic residues" evidence="1">
    <location>
        <begin position="1"/>
        <end position="14"/>
    </location>
</feature>
<dbReference type="Pfam" id="PF10197">
    <property type="entry name" value="Cir_N"/>
    <property type="match status" value="1"/>
</dbReference>
<organism evidence="3 4">
    <name type="scientific">Mycena rosella</name>
    <name type="common">Pink bonnet</name>
    <name type="synonym">Agaricus rosellus</name>
    <dbReference type="NCBI Taxonomy" id="1033263"/>
    <lineage>
        <taxon>Eukaryota</taxon>
        <taxon>Fungi</taxon>
        <taxon>Dikarya</taxon>
        <taxon>Basidiomycota</taxon>
        <taxon>Agaricomycotina</taxon>
        <taxon>Agaricomycetes</taxon>
        <taxon>Agaricomycetidae</taxon>
        <taxon>Agaricales</taxon>
        <taxon>Marasmiineae</taxon>
        <taxon>Mycenaceae</taxon>
        <taxon>Mycena</taxon>
    </lineage>
</organism>
<feature type="non-terminal residue" evidence="3">
    <location>
        <position position="1"/>
    </location>
</feature>
<accession>A0AAD7DFS4</accession>
<dbReference type="PANTHER" id="PTHR22093">
    <property type="entry name" value="LEUKOCYTE RECEPTOR CLUSTER LRC MEMBER 1"/>
    <property type="match status" value="1"/>
</dbReference>
<dbReference type="InterPro" id="IPR039875">
    <property type="entry name" value="LENG1-like"/>
</dbReference>
<dbReference type="PANTHER" id="PTHR22093:SF0">
    <property type="entry name" value="LEUKOCYTE RECEPTOR CLUSTER MEMBER 1"/>
    <property type="match status" value="1"/>
</dbReference>
<evidence type="ECO:0000313" key="3">
    <source>
        <dbReference type="EMBL" id="KAJ7690260.1"/>
    </source>
</evidence>
<dbReference type="SMART" id="SM01083">
    <property type="entry name" value="Cir_N"/>
    <property type="match status" value="1"/>
</dbReference>
<gene>
    <name evidence="3" type="ORF">B0H17DRAFT_856829</name>
</gene>
<comment type="caution">
    <text evidence="3">The sequence shown here is derived from an EMBL/GenBank/DDBJ whole genome shotgun (WGS) entry which is preliminary data.</text>
</comment>